<evidence type="ECO:0000313" key="1">
    <source>
        <dbReference type="EMBL" id="SFV71417.1"/>
    </source>
</evidence>
<accession>A0A1W1D0G7</accession>
<dbReference type="SUPFAM" id="SSF52540">
    <property type="entry name" value="P-loop containing nucleoside triphosphate hydrolases"/>
    <property type="match status" value="1"/>
</dbReference>
<dbReference type="EMBL" id="FPHM01000244">
    <property type="protein sequence ID" value="SFV71417.1"/>
    <property type="molecule type" value="Genomic_DNA"/>
</dbReference>
<proteinExistence type="predicted"/>
<sequence length="282" mass="31888">MLDPTDLKGIPFFDQENNEAVWASPNFLPKNPKSKGILFLDEINTAPPSVQASAYQLVLDRKVGDYELPKGWSIVAAGNHESDRGVVYRMPPPLANRFVHLSMEVSFEDWKGWAYGVGIDSSIIAFLHYDSTKLFDFDPSKNQKSFPTPRSWEYVHKILNSGIEPVLLMDIISGAVGNESATAFMSFRKVMNRLPDIDKLLNDEDVEVEHDSQVLFALIAGVITNIKQNSSKEKIDNALKFSLTLPKEFSVMLVKDMQQNKINVEGSKLWEDWVEEFAYLLV</sequence>
<dbReference type="InterPro" id="IPR027417">
    <property type="entry name" value="P-loop_NTPase"/>
</dbReference>
<name>A0A1W1D0G7_9ZZZZ</name>
<reference evidence="1" key="1">
    <citation type="submission" date="2016-10" db="EMBL/GenBank/DDBJ databases">
        <authorList>
            <person name="de Groot N.N."/>
        </authorList>
    </citation>
    <scope>NUCLEOTIDE SEQUENCE</scope>
</reference>
<dbReference type="Gene3D" id="3.40.50.300">
    <property type="entry name" value="P-loop containing nucleotide triphosphate hydrolases"/>
    <property type="match status" value="1"/>
</dbReference>
<dbReference type="AlphaFoldDB" id="A0A1W1D0G7"/>
<gene>
    <name evidence="1" type="ORF">MNB_SV-13-1270</name>
</gene>
<protein>
    <submittedName>
        <fullName evidence="1">MoxR-like ATPases</fullName>
    </submittedName>
</protein>
<organism evidence="1">
    <name type="scientific">hydrothermal vent metagenome</name>
    <dbReference type="NCBI Taxonomy" id="652676"/>
    <lineage>
        <taxon>unclassified sequences</taxon>
        <taxon>metagenomes</taxon>
        <taxon>ecological metagenomes</taxon>
    </lineage>
</organism>